<accession>A0ABQ9HQU5</accession>
<evidence type="ECO:0000313" key="2">
    <source>
        <dbReference type="Proteomes" id="UP001159363"/>
    </source>
</evidence>
<name>A0ABQ9HQU5_9NEOP</name>
<evidence type="ECO:0000313" key="1">
    <source>
        <dbReference type="EMBL" id="KAJ8886753.1"/>
    </source>
</evidence>
<protein>
    <submittedName>
        <fullName evidence="1">Uncharacterized protein</fullName>
    </submittedName>
</protein>
<reference evidence="1 2" key="1">
    <citation type="submission" date="2023-02" db="EMBL/GenBank/DDBJ databases">
        <title>LHISI_Scaffold_Assembly.</title>
        <authorList>
            <person name="Stuart O.P."/>
            <person name="Cleave R."/>
            <person name="Magrath M.J.L."/>
            <person name="Mikheyev A.S."/>
        </authorList>
    </citation>
    <scope>NUCLEOTIDE SEQUENCE [LARGE SCALE GENOMIC DNA]</scope>
    <source>
        <strain evidence="1">Daus_M_001</strain>
        <tissue evidence="1">Leg muscle</tissue>
    </source>
</reference>
<sequence>MSRRPLHHHPIRETENGDLVCGRLHIMDYAIETLSTILTELEQKVIQTKHISDEDRCIQTMCESGVYDTWHIIDGIIINCTPGEDSFWLTHTPREVCMMVPT</sequence>
<keyword evidence="2" id="KW-1185">Reference proteome</keyword>
<organism evidence="1 2">
    <name type="scientific">Dryococelus australis</name>
    <dbReference type="NCBI Taxonomy" id="614101"/>
    <lineage>
        <taxon>Eukaryota</taxon>
        <taxon>Metazoa</taxon>
        <taxon>Ecdysozoa</taxon>
        <taxon>Arthropoda</taxon>
        <taxon>Hexapoda</taxon>
        <taxon>Insecta</taxon>
        <taxon>Pterygota</taxon>
        <taxon>Neoptera</taxon>
        <taxon>Polyneoptera</taxon>
        <taxon>Phasmatodea</taxon>
        <taxon>Verophasmatodea</taxon>
        <taxon>Anareolatae</taxon>
        <taxon>Phasmatidae</taxon>
        <taxon>Eurycanthinae</taxon>
        <taxon>Dryococelus</taxon>
    </lineage>
</organism>
<dbReference type="EMBL" id="JARBHB010000004">
    <property type="protein sequence ID" value="KAJ8886753.1"/>
    <property type="molecule type" value="Genomic_DNA"/>
</dbReference>
<comment type="caution">
    <text evidence="1">The sequence shown here is derived from an EMBL/GenBank/DDBJ whole genome shotgun (WGS) entry which is preliminary data.</text>
</comment>
<dbReference type="Proteomes" id="UP001159363">
    <property type="component" value="Chromosome X"/>
</dbReference>
<proteinExistence type="predicted"/>
<gene>
    <name evidence="1" type="ORF">PR048_012965</name>
</gene>